<dbReference type="PANTHER" id="PTHR30592">
    <property type="entry name" value="FORMATE DEHYDROGENASE"/>
    <property type="match status" value="1"/>
</dbReference>
<dbReference type="PANTHER" id="PTHR30592:SF1">
    <property type="entry name" value="SULFUR CARRIER PROTEIN FDHD"/>
    <property type="match status" value="1"/>
</dbReference>
<protein>
    <recommendedName>
        <fullName evidence="3">Sulfur carrier protein FdhD</fullName>
    </recommendedName>
</protein>
<dbReference type="RefSeq" id="WP_110186003.1">
    <property type="nucleotide sequence ID" value="NZ_CP177354.1"/>
</dbReference>
<feature type="active site" description="Cysteine persulfide intermediate" evidence="3">
    <location>
        <position position="120"/>
    </location>
</feature>
<comment type="caution">
    <text evidence="3">Lacks conserved residue(s) required for the propagation of feature annotation.</text>
</comment>
<evidence type="ECO:0000256" key="1">
    <source>
        <dbReference type="ARBA" id="ARBA00022490"/>
    </source>
</evidence>
<comment type="subcellular location">
    <subcellularLocation>
        <location evidence="3">Cytoplasm</location>
    </subcellularLocation>
</comment>
<keyword evidence="1 3" id="KW-0963">Cytoplasm</keyword>
<evidence type="ECO:0000256" key="2">
    <source>
        <dbReference type="ARBA" id="ARBA00023150"/>
    </source>
</evidence>
<comment type="similarity">
    <text evidence="3">Belongs to the FdhD family.</text>
</comment>
<evidence type="ECO:0000256" key="3">
    <source>
        <dbReference type="HAMAP-Rule" id="MF_00187"/>
    </source>
</evidence>
<dbReference type="Pfam" id="PF02634">
    <property type="entry name" value="FdhD-NarQ"/>
    <property type="match status" value="1"/>
</dbReference>
<evidence type="ECO:0000256" key="4">
    <source>
        <dbReference type="SAM" id="MobiDB-lite"/>
    </source>
</evidence>
<comment type="function">
    <text evidence="3">Required for formate dehydrogenase (FDH) activity. Acts as a sulfur carrier protein that transfers sulfur from IscS to the molybdenum cofactor prior to its insertion into FDH.</text>
</comment>
<accession>A0ABX5M2F1</accession>
<sequence>MTTVFELHGNTPSPDGIARYEFLPLTQPIADSAELIKEVALAISYNGLSHSVMMVTPVDMDDFLFGFSRSEGIIERADEVRDWDITQVDDQRWHADLTLSPRLLSRFKQGRQRLRGATGCGLCGIDSLQEALPDLPHLRLCPLPPAELFPGLRDRLQQHQPLGNRAGAIHAAMLLDRAGNVLVSREDIGRHNALDKLLGHALRQRLELYDHIVVMSSRCSMELIQKAVRAGVSTLVNLASPSQLAVDLARRHGLNLIHLPRQGSPRVYASPPATSHPEVHSPSAQQAG</sequence>
<gene>
    <name evidence="3" type="primary">fdhD</name>
    <name evidence="5" type="ORF">WH50_03215</name>
</gene>
<keyword evidence="6" id="KW-1185">Reference proteome</keyword>
<proteinExistence type="inferred from homology"/>
<dbReference type="Gene3D" id="3.10.20.10">
    <property type="match status" value="1"/>
</dbReference>
<feature type="region of interest" description="Disordered" evidence="4">
    <location>
        <begin position="265"/>
        <end position="288"/>
    </location>
</feature>
<organism evidence="5 6">
    <name type="scientific">Pokkaliibacter plantistimulans</name>
    <dbReference type="NCBI Taxonomy" id="1635171"/>
    <lineage>
        <taxon>Bacteria</taxon>
        <taxon>Pseudomonadati</taxon>
        <taxon>Pseudomonadota</taxon>
        <taxon>Gammaproteobacteria</taxon>
        <taxon>Oceanospirillales</taxon>
        <taxon>Balneatrichaceae</taxon>
        <taxon>Pokkaliibacter</taxon>
    </lineage>
</organism>
<dbReference type="InterPro" id="IPR003786">
    <property type="entry name" value="FdhD"/>
</dbReference>
<comment type="caution">
    <text evidence="5">The sequence shown here is derived from an EMBL/GenBank/DDBJ whole genome shotgun (WGS) entry which is preliminary data.</text>
</comment>
<dbReference type="Gene3D" id="3.40.140.10">
    <property type="entry name" value="Cytidine Deaminase, domain 2"/>
    <property type="match status" value="1"/>
</dbReference>
<dbReference type="Proteomes" id="UP000248090">
    <property type="component" value="Unassembled WGS sequence"/>
</dbReference>
<reference evidence="5 6" key="1">
    <citation type="submission" date="2015-03" db="EMBL/GenBank/DDBJ databases">
        <authorList>
            <person name="Krishnan R."/>
            <person name="Midha S."/>
            <person name="Patil P.B."/>
            <person name="Rameshkumar N."/>
        </authorList>
    </citation>
    <scope>NUCLEOTIDE SEQUENCE [LARGE SCALE GENOMIC DNA]</scope>
    <source>
        <strain evidence="5 6">L1E11</strain>
    </source>
</reference>
<dbReference type="SUPFAM" id="SSF53927">
    <property type="entry name" value="Cytidine deaminase-like"/>
    <property type="match status" value="1"/>
</dbReference>
<keyword evidence="2 3" id="KW-0501">Molybdenum cofactor biosynthesis</keyword>
<dbReference type="EMBL" id="LAPT01000011">
    <property type="protein sequence ID" value="PXF32671.1"/>
    <property type="molecule type" value="Genomic_DNA"/>
</dbReference>
<dbReference type="NCBIfam" id="TIGR00129">
    <property type="entry name" value="fdhD_narQ"/>
    <property type="match status" value="1"/>
</dbReference>
<dbReference type="PIRSF" id="PIRSF015626">
    <property type="entry name" value="FdhD"/>
    <property type="match status" value="1"/>
</dbReference>
<name>A0ABX5M2F1_9GAMM</name>
<dbReference type="InterPro" id="IPR016193">
    <property type="entry name" value="Cytidine_deaminase-like"/>
</dbReference>
<evidence type="ECO:0000313" key="5">
    <source>
        <dbReference type="EMBL" id="PXF32671.1"/>
    </source>
</evidence>
<evidence type="ECO:0000313" key="6">
    <source>
        <dbReference type="Proteomes" id="UP000248090"/>
    </source>
</evidence>
<dbReference type="HAMAP" id="MF_00187">
    <property type="entry name" value="FdhD"/>
    <property type="match status" value="1"/>
</dbReference>